<feature type="domain" description="Flagellar basal-body/hook protein C-terminal" evidence="9">
    <location>
        <begin position="456"/>
        <end position="494"/>
    </location>
</feature>
<protein>
    <recommendedName>
        <fullName evidence="4 7">Flagellar hook-associated protein 1</fullName>
        <shortName evidence="7">HAP1</shortName>
    </recommendedName>
</protein>
<dbReference type="PRINTS" id="PR01005">
    <property type="entry name" value="FLGHOOKAP1"/>
</dbReference>
<dbReference type="PANTHER" id="PTHR30033:SF1">
    <property type="entry name" value="FLAGELLAR HOOK-ASSOCIATED PROTEIN 1"/>
    <property type="match status" value="1"/>
</dbReference>
<evidence type="ECO:0000256" key="7">
    <source>
        <dbReference type="RuleBase" id="RU362065"/>
    </source>
</evidence>
<keyword evidence="12" id="KW-1185">Reference proteome</keyword>
<comment type="subcellular location">
    <subcellularLocation>
        <location evidence="1 7">Bacterial flagellum</location>
    </subcellularLocation>
    <subcellularLocation>
        <location evidence="2 7">Secreted</location>
    </subcellularLocation>
</comment>
<reference evidence="11 12" key="1">
    <citation type="submission" date="2024-05" db="EMBL/GenBank/DDBJ databases">
        <authorList>
            <person name="Haq I."/>
            <person name="Ullah Z."/>
            <person name="Ahmad R."/>
            <person name="Li M."/>
            <person name="Tong Y."/>
        </authorList>
    </citation>
    <scope>NUCLEOTIDE SEQUENCE [LARGE SCALE GENOMIC DNA]</scope>
    <source>
        <strain evidence="11 12">16A2E</strain>
    </source>
</reference>
<evidence type="ECO:0000256" key="3">
    <source>
        <dbReference type="ARBA" id="ARBA00009677"/>
    </source>
</evidence>
<evidence type="ECO:0000313" key="12">
    <source>
        <dbReference type="Proteomes" id="UP001444625"/>
    </source>
</evidence>
<dbReference type="Pfam" id="PF22638">
    <property type="entry name" value="FlgK_D1"/>
    <property type="match status" value="1"/>
</dbReference>
<sequence length="501" mass="54529">MSTFHGIEMAKRALSTQQSALYTTSHNISNANTEGYSRQRVNFETSTAYPAGSRNRPQIPGQLGTGVQAGSVERIRDSFLDLQYRSENSKTTYWETTSKSLYRMESLLNEPSEGGLANTMDKFWQSLQDLAVNPEDTGARSVVVQRGIAVADSFNYLTGSLESMQSDIRKEIDVTIDDANSIIRQIDRINNQIKELEPHGYLTNDLYDERDRLIDELSGVANIKVHRVESAESSPDIAAGLTKIELVDDTGKSYPTPVYLVNPSSTNGSTYQEFSLDPSAEVNEIAIGGTVTTLSSGSLKSLVEVHGYGTPVDPTAANAQSITFNNMIYNLQQMANEFTEKFNEVHAVGTDLAGNAGQAFFDFTNNVMSVSQAVIDDPSLIAASSNGSNGNGENALDLAKVMDTPLADNALGEDTSIKGFYEGIIGRLGVAAQEANRMAENTNVLRSQVEEQRASVSSVSLDEEMSNMIKFQHAYNAAARSLTAMDEILDRIINNMGLVGR</sequence>
<keyword evidence="5 7" id="KW-0964">Secreted</keyword>
<keyword evidence="11" id="KW-0969">Cilium</keyword>
<dbReference type="EMBL" id="JBDIML010000006">
    <property type="protein sequence ID" value="MEN2768733.1"/>
    <property type="molecule type" value="Genomic_DNA"/>
</dbReference>
<dbReference type="InterPro" id="IPR053927">
    <property type="entry name" value="FlgK_helical"/>
</dbReference>
<gene>
    <name evidence="7 11" type="primary">flgK</name>
    <name evidence="11" type="ORF">ABC228_16230</name>
</gene>
<organism evidence="11 12">
    <name type="scientific">Ornithinibacillus xuwenensis</name>
    <dbReference type="NCBI Taxonomy" id="3144668"/>
    <lineage>
        <taxon>Bacteria</taxon>
        <taxon>Bacillati</taxon>
        <taxon>Bacillota</taxon>
        <taxon>Bacilli</taxon>
        <taxon>Bacillales</taxon>
        <taxon>Bacillaceae</taxon>
        <taxon>Ornithinibacillus</taxon>
    </lineage>
</organism>
<dbReference type="RefSeq" id="WP_345826227.1">
    <property type="nucleotide sequence ID" value="NZ_JBDIML010000006.1"/>
</dbReference>
<evidence type="ECO:0000256" key="4">
    <source>
        <dbReference type="ARBA" id="ARBA00016244"/>
    </source>
</evidence>
<feature type="domain" description="Flagellar basal body rod protein N-terminal" evidence="8">
    <location>
        <begin position="8"/>
        <end position="36"/>
    </location>
</feature>
<feature type="domain" description="Flagellar hook-associated protein FlgK helical" evidence="10">
    <location>
        <begin position="103"/>
        <end position="361"/>
    </location>
</feature>
<accession>A0ABU9XKB8</accession>
<dbReference type="InterPro" id="IPR010930">
    <property type="entry name" value="Flg_bb/hook_C_dom"/>
</dbReference>
<evidence type="ECO:0000256" key="1">
    <source>
        <dbReference type="ARBA" id="ARBA00004365"/>
    </source>
</evidence>
<keyword evidence="6 7" id="KW-0975">Bacterial flagellum</keyword>
<evidence type="ECO:0000256" key="6">
    <source>
        <dbReference type="ARBA" id="ARBA00023143"/>
    </source>
</evidence>
<dbReference type="Pfam" id="PF00460">
    <property type="entry name" value="Flg_bb_rod"/>
    <property type="match status" value="1"/>
</dbReference>
<evidence type="ECO:0000256" key="5">
    <source>
        <dbReference type="ARBA" id="ARBA00022525"/>
    </source>
</evidence>
<dbReference type="PANTHER" id="PTHR30033">
    <property type="entry name" value="FLAGELLAR HOOK-ASSOCIATED PROTEIN 1"/>
    <property type="match status" value="1"/>
</dbReference>
<evidence type="ECO:0000259" key="10">
    <source>
        <dbReference type="Pfam" id="PF22638"/>
    </source>
</evidence>
<dbReference type="SUPFAM" id="SSF64518">
    <property type="entry name" value="Phase 1 flagellin"/>
    <property type="match status" value="1"/>
</dbReference>
<dbReference type="InterPro" id="IPR002371">
    <property type="entry name" value="FlgK"/>
</dbReference>
<comment type="caution">
    <text evidence="11">The sequence shown here is derived from an EMBL/GenBank/DDBJ whole genome shotgun (WGS) entry which is preliminary data.</text>
</comment>
<keyword evidence="11" id="KW-0282">Flagellum</keyword>
<name>A0ABU9XKB8_9BACI</name>
<keyword evidence="11" id="KW-0966">Cell projection</keyword>
<dbReference type="Pfam" id="PF06429">
    <property type="entry name" value="Flg_bbr_C"/>
    <property type="match status" value="1"/>
</dbReference>
<evidence type="ECO:0000259" key="9">
    <source>
        <dbReference type="Pfam" id="PF06429"/>
    </source>
</evidence>
<dbReference type="InterPro" id="IPR001444">
    <property type="entry name" value="Flag_bb_rod_N"/>
</dbReference>
<dbReference type="Proteomes" id="UP001444625">
    <property type="component" value="Unassembled WGS sequence"/>
</dbReference>
<evidence type="ECO:0000259" key="8">
    <source>
        <dbReference type="Pfam" id="PF00460"/>
    </source>
</evidence>
<dbReference type="NCBIfam" id="TIGR02492">
    <property type="entry name" value="flgK_ends"/>
    <property type="match status" value="1"/>
</dbReference>
<comment type="similarity">
    <text evidence="3 7">Belongs to the flagella basal body rod proteins family.</text>
</comment>
<evidence type="ECO:0000256" key="2">
    <source>
        <dbReference type="ARBA" id="ARBA00004613"/>
    </source>
</evidence>
<evidence type="ECO:0000313" key="11">
    <source>
        <dbReference type="EMBL" id="MEN2768733.1"/>
    </source>
</evidence>
<proteinExistence type="inferred from homology"/>